<accession>A0ACC2F1S9</accession>
<reference evidence="1" key="1">
    <citation type="submission" date="2021-05" db="EMBL/GenBank/DDBJ databases">
        <authorList>
            <person name="Pan Q."/>
            <person name="Jouanno E."/>
            <person name="Zahm M."/>
            <person name="Klopp C."/>
            <person name="Cabau C."/>
            <person name="Louis A."/>
            <person name="Berthelot C."/>
            <person name="Parey E."/>
            <person name="Roest Crollius H."/>
            <person name="Montfort J."/>
            <person name="Robinson-Rechavi M."/>
            <person name="Bouchez O."/>
            <person name="Lampietro C."/>
            <person name="Lopez Roques C."/>
            <person name="Donnadieu C."/>
            <person name="Postlethwait J."/>
            <person name="Bobe J."/>
            <person name="Dillon D."/>
            <person name="Chandos A."/>
            <person name="von Hippel F."/>
            <person name="Guiguen Y."/>
        </authorList>
    </citation>
    <scope>NUCLEOTIDE SEQUENCE</scope>
    <source>
        <strain evidence="1">YG-Jan2019</strain>
    </source>
</reference>
<sequence>MDLWPGIVLLLLGSGCPATDGRKPYFLSRNFNTVLHWSKVDSHGKDVWYSVQYTRYGEKFKPKLECLNITALWCDLTTETPYVYSQSYRARVYGNGQLLGQTVNFKPLRETVLGPAVLRVTPKTSSIHVTVTLPLGPDNRTSIEEIFKISSFVNHTPPTLYTLNVTHPRGAAQVHENTDGEFVIDNLRNDNTEYCGYVSYKPTKDLFRPASENQEFCVRLPGERPLLFPWFILLACLLLCCLLLALVLCCRYVRKPKNLPEALKLRKSTSPAPWHSPETTPIAMPDLTGYDVQKADKPKGSTSYFRKGQSCDSYHSQWAPPSDHYNNSAESSTNYSMIVVQVNKEEEEEEVRQEREVDIDPPWSADTIVRSDCGGESDPGGFLRGVRPEPDRCLRDRDVRPVVLPTLRHPNGGLLLRPESRTAISSSVDAEAQPLLSDPCGTQPGPPRLSNIVTVDQSEWLNSDALKVEATTYRPNFHADCEDLLITPSCNHWTDRKGPPQLLPQDSFGTSTYAPQQTLFNHQQQWDKEEREKEREEEGPREFTPCFKDKHFGLEFTMATETLVQEKKSHQMSNAMALTSQIKKKTFNSSDEEASYAEFYPIISGDLMSVKELLNIGNFPRSKTWEDLTDAMAGDEQLMRGQKWTLFGNEAEKVEIAVLREQRRIRQWCDRVALRRQAEQRASVHLNYLEDVRKKAPDFSIPLRAHTVWDGMGVTLSCTPVGCPPPLVTWYKNGVPLSAYGQAWNYRLKQTFGIDSLEIRRCCAGDAGEYKAVAKSSLGEATTVATLVVNSYQGTEARVDRSQTAALKQEALFESGFPPSWVTEGNILSLQCSFTSALLPSQQDVAWFRDGVQLTQSSRVDVQTAISSTSLTLSDVHKEDEGVYRVRLRTSDGIQEHNAYVYVKDASAVVSGGPGSPLALEVSDIQKDYVFLTWEPPSADGHHHVEGYYVERCDISSGQWLLCNDTIQKACHYPVRGLSENTIHQFRVCAVNQAGVGRPSRVTRPITTIDPLEHTRAMVVKVNGGREITITKDQLESQMKVPLPPTGVCVCQLNDSYAVLSWTEPEPRGKEQLTFYVEQSIAGKNSWRLASMDLVVGSPRFPVFDLQTGKSYSFRVRSVNKYGVSDPSEASPPVSLGPPQAAPPPATSVQAFRDTDSAVLLKWEEPKEKEGSLGYYLYYSEAGKQDWKTVNNKPTANTQFTVHGLKTKKEYVFRVRSVGRAGKSVYSNESSPVLVKAALAVPSPPSAIALLLCTSSEMILTWRGPAHNGGDPVRGYYLEQKDTELEAWRMVTAKPAERRQYKVCNLTGGHYYEFRVFAANIVGVGKPSEASQAFVCEPWTTSEPGCPYDLEIREVRNNSLVLLWARPLYEGKQGPITGYQVELSEGDQSQSWAAVNKKPVTDTVFKVSGLQPGLTYRFRVRAINKVGIGIPSLPSEPITAQNPTGTGEIETGVDNDGHIFLAFRTAETAENDDFVWRKNYRDAIDAGRAWLRCENDRSILTLTNPSEEDLGLYTVEMTDKPHISSSFDFTSEDLERLNKLSWQVCHPLIALRSKWQAEVSEKGNVRLWIQTESLTDAAELRLILNDREISSTAAHKINFDRTSGLIEILFERLSKEDEGSYTAQLRDGRAKNQFTLVFVGEKFRQILAQSEAKRHDCKRKLGPYFMEYLSWVVTEDCVFMVKCKVTNVNKDTTLKWFKDGVETSALYDQQTGVSTMTVLQVTKKEAGHYKAVVSDGRGEDVSTLELLGEEYDKLLRCLSKQCALSAGPLMIQSTSEGFRLFCCLKYYISYMRTSWCFKESRIDQLDRCKQGSSMQKVWMEILGPTENDKGKYTLEMFDGQEKHTRSMDLSGQALADILLEYQRLKQVAFADKNRARVTKGLPDVVAIMENKSLCLKCFTDGDPAPEMSWLRNDRSIVSGSQYIVANETKSSTLTLINVTSEDSGHYSIFVSNKYGTDTVSVTVSVYKRGEKPPAHAVEM</sequence>
<evidence type="ECO:0000313" key="2">
    <source>
        <dbReference type="Proteomes" id="UP001157502"/>
    </source>
</evidence>
<keyword evidence="2" id="KW-1185">Reference proteome</keyword>
<dbReference type="Proteomes" id="UP001157502">
    <property type="component" value="Chromosome 36"/>
</dbReference>
<name>A0ACC2F1S9_DALPE</name>
<evidence type="ECO:0000313" key="1">
    <source>
        <dbReference type="EMBL" id="KAJ7985302.1"/>
    </source>
</evidence>
<gene>
    <name evidence="1" type="ORF">DPEC_G00350670</name>
</gene>
<organism evidence="1 2">
    <name type="scientific">Dallia pectoralis</name>
    <name type="common">Alaska blackfish</name>
    <dbReference type="NCBI Taxonomy" id="75939"/>
    <lineage>
        <taxon>Eukaryota</taxon>
        <taxon>Metazoa</taxon>
        <taxon>Chordata</taxon>
        <taxon>Craniata</taxon>
        <taxon>Vertebrata</taxon>
        <taxon>Euteleostomi</taxon>
        <taxon>Actinopterygii</taxon>
        <taxon>Neopterygii</taxon>
        <taxon>Teleostei</taxon>
        <taxon>Protacanthopterygii</taxon>
        <taxon>Esociformes</taxon>
        <taxon>Umbridae</taxon>
        <taxon>Dallia</taxon>
    </lineage>
</organism>
<comment type="caution">
    <text evidence="1">The sequence shown here is derived from an EMBL/GenBank/DDBJ whole genome shotgun (WGS) entry which is preliminary data.</text>
</comment>
<dbReference type="EMBL" id="CM055763">
    <property type="protein sequence ID" value="KAJ7985302.1"/>
    <property type="molecule type" value="Genomic_DNA"/>
</dbReference>
<protein>
    <submittedName>
        <fullName evidence="1">Uncharacterized protein</fullName>
    </submittedName>
</protein>
<proteinExistence type="predicted"/>